<feature type="signal peptide" evidence="1">
    <location>
        <begin position="1"/>
        <end position="23"/>
    </location>
</feature>
<protein>
    <recommendedName>
        <fullName evidence="4">Phytase-like domain-containing protein</fullName>
    </recommendedName>
</protein>
<dbReference type="EMBL" id="JBHLXP010000001">
    <property type="protein sequence ID" value="MFC0048294.1"/>
    <property type="molecule type" value="Genomic_DNA"/>
</dbReference>
<evidence type="ECO:0008006" key="4">
    <source>
        <dbReference type="Google" id="ProtNLM"/>
    </source>
</evidence>
<keyword evidence="3" id="KW-1185">Reference proteome</keyword>
<dbReference type="Proteomes" id="UP001589813">
    <property type="component" value="Unassembled WGS sequence"/>
</dbReference>
<feature type="chain" id="PRO_5046201343" description="Phytase-like domain-containing protein" evidence="1">
    <location>
        <begin position="24"/>
        <end position="688"/>
    </location>
</feature>
<gene>
    <name evidence="2" type="ORF">ACFFJP_08335</name>
</gene>
<evidence type="ECO:0000256" key="1">
    <source>
        <dbReference type="SAM" id="SignalP"/>
    </source>
</evidence>
<accession>A0ABV6BD08</accession>
<reference evidence="2 3" key="1">
    <citation type="submission" date="2024-09" db="EMBL/GenBank/DDBJ databases">
        <authorList>
            <person name="Sun Q."/>
            <person name="Mori K."/>
        </authorList>
    </citation>
    <scope>NUCLEOTIDE SEQUENCE [LARGE SCALE GENOMIC DNA]</scope>
    <source>
        <strain evidence="2 3">KCTC 23315</strain>
    </source>
</reference>
<keyword evidence="1" id="KW-0732">Signal</keyword>
<sequence length="688" mass="75697">MNLLVKSLYCFAFIAIYTPAVNASQALTGQWIMDLQGQSLADPQTSGLTWWNGELLSLGDQSAAPDLRMKIFRLAPDTGRFITAPIPITLSDEVRKSCFGDYLANSPDLEALTWDRIDPQTLITVTEDASRAQLSPACARKFSQTNSTSYPTLLLKISIDAALTRAQITAVRPVQFPADANVGNLPNDGIEGLAIDDHQNLYLGLEKNMAGLPAIFKTRLTPDFWTRDNFIKVIDANLSLPDLDDRGHPINDLDFMPSPVPGHPGYLIAAARNDDELWVFDLTNRVRPFVQPLQFFVGTDNSGLCPVYERVVQTALEGVAVHGQTLYLANDPWKQHYPDNVQCEVNTQHFLKMAPLLFQMPIDPRWFTLSRSQTTPSLPGISGMAQIDTDRYLVVQDKKISNPGERLGVLQVFADKAPRYQPIPVSNWPEDQMSNDLESACALPGRPNEFLIAESGSWQGEFGRLFHIQLLQTSYARVLASYPMPVLSDNNPQQQGDQFEGLVCAQKAANRYLLVLGERGGEQRRGSLVHGDFDIAAGQILWSPQRLAVVPPVPDHNEPFQRDIADLYLESNVLWASAVREAGAAGPFSSFIYQVALVDPQAIEPVRLLAASRIFWQLDGLKIEGLAAPSPLLPGSSLSVGSEDEKLGGIWRSLFAPAGQRPQIPVVPAHPLAEPVKPVESAKTGVKP</sequence>
<proteinExistence type="predicted"/>
<organism evidence="2 3">
    <name type="scientific">Rheinheimera tilapiae</name>
    <dbReference type="NCBI Taxonomy" id="875043"/>
    <lineage>
        <taxon>Bacteria</taxon>
        <taxon>Pseudomonadati</taxon>
        <taxon>Pseudomonadota</taxon>
        <taxon>Gammaproteobacteria</taxon>
        <taxon>Chromatiales</taxon>
        <taxon>Chromatiaceae</taxon>
        <taxon>Rheinheimera</taxon>
    </lineage>
</organism>
<comment type="caution">
    <text evidence="2">The sequence shown here is derived from an EMBL/GenBank/DDBJ whole genome shotgun (WGS) entry which is preliminary data.</text>
</comment>
<evidence type="ECO:0000313" key="2">
    <source>
        <dbReference type="EMBL" id="MFC0048294.1"/>
    </source>
</evidence>
<evidence type="ECO:0000313" key="3">
    <source>
        <dbReference type="Proteomes" id="UP001589813"/>
    </source>
</evidence>
<name>A0ABV6BD08_9GAMM</name>
<dbReference type="RefSeq" id="WP_377242345.1">
    <property type="nucleotide sequence ID" value="NZ_JBHLXP010000001.1"/>
</dbReference>